<evidence type="ECO:0000313" key="2">
    <source>
        <dbReference type="Proteomes" id="UP000423065"/>
    </source>
</evidence>
<keyword evidence="2" id="KW-1185">Reference proteome</keyword>
<accession>A0A649VRF3</accession>
<dbReference type="Proteomes" id="UP000423065">
    <property type="component" value="Segment"/>
</dbReference>
<name>A0A649VRF3_9CAUD</name>
<gene>
    <name evidence="1" type="primary">196</name>
    <name evidence="1" type="ORF">SEA_STORMAGEDDON_196</name>
</gene>
<dbReference type="EMBL" id="MN586040">
    <property type="protein sequence ID" value="QGJ95056.1"/>
    <property type="molecule type" value="Genomic_DNA"/>
</dbReference>
<evidence type="ECO:0000313" key="1">
    <source>
        <dbReference type="EMBL" id="QGJ95056.1"/>
    </source>
</evidence>
<sequence>MAKLKNVGAYPNTEDSLGRTDFMNTTFSDRGVVPADVTAAMDQAKAPLALKTYIDAQDALYTTKSYADTQDNLLIDASQLGASNGIAQLGANSKVTASALPLAATVRSHNFTYGTIKTVSSAGVYCTSFTVPNPGFRWQPLWSGWTMSRYYASPYCFPGVSIRDSTGKWVARGYGSGRNLNEWYPTPITNTRYETAPPIWYDGSETFDLYYTREYGTGQVQVGHLYSWFQCMVVAAASSTTSPVVIT</sequence>
<proteinExistence type="predicted"/>
<dbReference type="GeneID" id="64766903"/>
<reference evidence="1 2" key="1">
    <citation type="submission" date="2019-10" db="EMBL/GenBank/DDBJ databases">
        <authorList>
            <person name="Garlena R.A."/>
            <person name="Russell D.A."/>
            <person name="Pope W.H."/>
            <person name="Jacobs-Sera D."/>
            <person name="Hatfull G.F."/>
        </authorList>
    </citation>
    <scope>NUCLEOTIDE SEQUENCE [LARGE SCALE GENOMIC DNA]</scope>
</reference>
<dbReference type="RefSeq" id="YP_010059671.1">
    <property type="nucleotide sequence ID" value="NC_054726.1"/>
</dbReference>
<protein>
    <submittedName>
        <fullName evidence="1">Uncharacterized protein</fullName>
    </submittedName>
</protein>
<dbReference type="KEGG" id="vg:64766903"/>
<organism evidence="1 2">
    <name type="scientific">Gordonia phage Stormageddon</name>
    <dbReference type="NCBI Taxonomy" id="2656541"/>
    <lineage>
        <taxon>Viruses</taxon>
        <taxon>Duplodnaviria</taxon>
        <taxon>Heunggongvirae</taxon>
        <taxon>Uroviricota</taxon>
        <taxon>Caudoviricetes</taxon>
        <taxon>Stormageddonvirus</taxon>
        <taxon>Stormageddonvirus Stormageddon</taxon>
    </lineage>
</organism>